<reference evidence="3" key="1">
    <citation type="submission" date="2017-10" db="EMBL/GenBank/DDBJ databases">
        <authorList>
            <person name="Regsiter A."/>
            <person name="William W."/>
        </authorList>
    </citation>
    <scope>NUCLEOTIDE SEQUENCE [LARGE SCALE GENOMIC DNA]</scope>
</reference>
<feature type="compositionally biased region" description="Low complexity" evidence="1">
    <location>
        <begin position="64"/>
        <end position="80"/>
    </location>
</feature>
<proteinExistence type="predicted"/>
<gene>
    <name evidence="2" type="ORF">TK0001_5446</name>
</gene>
<dbReference type="AlphaFoldDB" id="A0A2N9AXG7"/>
<evidence type="ECO:0000313" key="2">
    <source>
        <dbReference type="EMBL" id="SOR32013.1"/>
    </source>
</evidence>
<accession>A0A2N9AXG7</accession>
<protein>
    <submittedName>
        <fullName evidence="2">Uncharacterized protein</fullName>
    </submittedName>
</protein>
<dbReference type="Proteomes" id="UP000233769">
    <property type="component" value="Chromosome tk0001"/>
</dbReference>
<dbReference type="EMBL" id="LT962688">
    <property type="protein sequence ID" value="SOR32013.1"/>
    <property type="molecule type" value="Genomic_DNA"/>
</dbReference>
<evidence type="ECO:0000313" key="3">
    <source>
        <dbReference type="Proteomes" id="UP000233769"/>
    </source>
</evidence>
<name>A0A2N9AXG7_METEX</name>
<sequence>MSAPRGAGEPPALRAASRCLWLIPVGCERQPDEPGLALGHGIEPALLNRAELWRVSDHSSFDSCTTSSSYLDSGSSCSEGGSSGGGD</sequence>
<evidence type="ECO:0000256" key="1">
    <source>
        <dbReference type="SAM" id="MobiDB-lite"/>
    </source>
</evidence>
<organism evidence="2 3">
    <name type="scientific">Methylorubrum extorquens</name>
    <name type="common">Methylobacterium dichloromethanicum</name>
    <name type="synonym">Methylobacterium extorquens</name>
    <dbReference type="NCBI Taxonomy" id="408"/>
    <lineage>
        <taxon>Bacteria</taxon>
        <taxon>Pseudomonadati</taxon>
        <taxon>Pseudomonadota</taxon>
        <taxon>Alphaproteobacteria</taxon>
        <taxon>Hyphomicrobiales</taxon>
        <taxon>Methylobacteriaceae</taxon>
        <taxon>Methylorubrum</taxon>
    </lineage>
</organism>
<feature type="region of interest" description="Disordered" evidence="1">
    <location>
        <begin position="64"/>
        <end position="87"/>
    </location>
</feature>